<dbReference type="HAMAP" id="MF_01334">
    <property type="entry name" value="Ribosomal_bL25_CTC"/>
    <property type="match status" value="1"/>
</dbReference>
<dbReference type="InterPro" id="IPR020930">
    <property type="entry name" value="Ribosomal_uL5_bac-type"/>
</dbReference>
<comment type="subunit">
    <text evidence="5">Part of the 50S ribosomal subunit; part of the 5S rRNA/L5/L18/L25 subcomplex. Contacts the 5S rRNA. Binds to the 5S rRNA independently of L5 and L18.</text>
</comment>
<evidence type="ECO:0000256" key="5">
    <source>
        <dbReference type="HAMAP-Rule" id="MF_01334"/>
    </source>
</evidence>
<dbReference type="InterPro" id="IPR037121">
    <property type="entry name" value="Ribosomal_bL25_C"/>
</dbReference>
<protein>
    <recommendedName>
        <fullName evidence="5">Large ribosomal subunit protein bL25</fullName>
    </recommendedName>
    <alternativeName>
        <fullName evidence="5">General stress protein CTC</fullName>
    </alternativeName>
</protein>
<dbReference type="Proteomes" id="UP000602442">
    <property type="component" value="Unassembled WGS sequence"/>
</dbReference>
<dbReference type="Gene3D" id="2.170.120.20">
    <property type="entry name" value="Ribosomal protein L25, beta domain"/>
    <property type="match status" value="1"/>
</dbReference>
<dbReference type="InterPro" id="IPR020056">
    <property type="entry name" value="Rbsml_bL25/Gln-tRNA_synth_N"/>
</dbReference>
<reference evidence="9 10" key="1">
    <citation type="submission" date="2020-11" db="EMBL/GenBank/DDBJ databases">
        <title>Erythrobacter sediminis sp. nov., a marine bacterium from a tidal flat of Garorim Bay.</title>
        <authorList>
            <person name="Kim D."/>
            <person name="Yoo Y."/>
            <person name="Kim J.-J."/>
        </authorList>
    </citation>
    <scope>NUCLEOTIDE SEQUENCE [LARGE SCALE GENOMIC DNA]</scope>
    <source>
        <strain evidence="9 10">JGD-13</strain>
    </source>
</reference>
<keyword evidence="2 5" id="KW-0694">RNA-binding</keyword>
<dbReference type="GO" id="GO:0005840">
    <property type="term" value="C:ribosome"/>
    <property type="evidence" value="ECO:0007669"/>
    <property type="project" value="UniProtKB-KW"/>
</dbReference>
<proteinExistence type="inferred from homology"/>
<keyword evidence="10" id="KW-1185">Reference proteome</keyword>
<evidence type="ECO:0000256" key="2">
    <source>
        <dbReference type="ARBA" id="ARBA00022884"/>
    </source>
</evidence>
<dbReference type="PANTHER" id="PTHR33284:SF1">
    <property type="entry name" value="RIBOSOMAL PROTEIN L25_GLN-TRNA SYNTHETASE, ANTI-CODON-BINDING DOMAIN-CONTAINING PROTEIN"/>
    <property type="match status" value="1"/>
</dbReference>
<evidence type="ECO:0000313" key="10">
    <source>
        <dbReference type="Proteomes" id="UP000602442"/>
    </source>
</evidence>
<comment type="function">
    <text evidence="5">This is one of the proteins that binds to the 5S RNA in the ribosome where it forms part of the central protuberance.</text>
</comment>
<evidence type="ECO:0000256" key="6">
    <source>
        <dbReference type="SAM" id="MobiDB-lite"/>
    </source>
</evidence>
<feature type="domain" description="Large ribosomal subunit protein bL25 beta" evidence="8">
    <location>
        <begin position="102"/>
        <end position="186"/>
    </location>
</feature>
<dbReference type="InterPro" id="IPR020057">
    <property type="entry name" value="Ribosomal_bL25_b-dom"/>
</dbReference>
<evidence type="ECO:0000256" key="4">
    <source>
        <dbReference type="ARBA" id="ARBA00023274"/>
    </source>
</evidence>
<accession>A0ABS0N3Y7</accession>
<dbReference type="InterPro" id="IPR011035">
    <property type="entry name" value="Ribosomal_bL25/Gln-tRNA_synth"/>
</dbReference>
<dbReference type="NCBIfam" id="TIGR00731">
    <property type="entry name" value="bL25_bact_ctc"/>
    <property type="match status" value="1"/>
</dbReference>
<evidence type="ECO:0000259" key="7">
    <source>
        <dbReference type="Pfam" id="PF01386"/>
    </source>
</evidence>
<keyword evidence="3 5" id="KW-0689">Ribosomal protein</keyword>
<feature type="region of interest" description="Disordered" evidence="6">
    <location>
        <begin position="186"/>
        <end position="232"/>
    </location>
</feature>
<name>A0ABS0N3Y7_9SPHN</name>
<evidence type="ECO:0000256" key="1">
    <source>
        <dbReference type="ARBA" id="ARBA00022730"/>
    </source>
</evidence>
<organism evidence="9 10">
    <name type="scientific">Aurantiacibacter sediminis</name>
    <dbReference type="NCBI Taxonomy" id="2793064"/>
    <lineage>
        <taxon>Bacteria</taxon>
        <taxon>Pseudomonadati</taxon>
        <taxon>Pseudomonadota</taxon>
        <taxon>Alphaproteobacteria</taxon>
        <taxon>Sphingomonadales</taxon>
        <taxon>Erythrobacteraceae</taxon>
        <taxon>Aurantiacibacter</taxon>
    </lineage>
</organism>
<evidence type="ECO:0000313" key="9">
    <source>
        <dbReference type="EMBL" id="MBH5322667.1"/>
    </source>
</evidence>
<dbReference type="PANTHER" id="PTHR33284">
    <property type="entry name" value="RIBOSOMAL PROTEIN L25/GLN-TRNA SYNTHETASE, ANTI-CODON-BINDING DOMAIN-CONTAINING PROTEIN"/>
    <property type="match status" value="1"/>
</dbReference>
<dbReference type="InterPro" id="IPR001021">
    <property type="entry name" value="Ribosomal_bL25_long"/>
</dbReference>
<dbReference type="NCBIfam" id="NF004128">
    <property type="entry name" value="PRK05618.1-2"/>
    <property type="match status" value="1"/>
</dbReference>
<dbReference type="SUPFAM" id="SSF50715">
    <property type="entry name" value="Ribosomal protein L25-like"/>
    <property type="match status" value="1"/>
</dbReference>
<keyword evidence="1 5" id="KW-0699">rRNA-binding</keyword>
<sequence>MSDALKLSAELRERAGKGASRALRREGRVPAVIYGGKEEPTTIHVEEKALVQLLGTGHFMNSLVMIDVDGGTHRTIPKDVALHPVNDRPEHVDFLRLAKDAKIVVNIPVVFVNEEESPGLKKGGVLNVVRHELELACEADKIPGEIEIDVTGLEVGDSIHISAVSLPAGAENNIERDFTIATVVAPSALKRSEGEDGEGEDQTGEDMEPGETAATEQGPDADAAQEQEDKSE</sequence>
<dbReference type="RefSeq" id="WP_197921349.1">
    <property type="nucleotide sequence ID" value="NZ_CAWPTA010000007.1"/>
</dbReference>
<dbReference type="EMBL" id="JAEANY010000002">
    <property type="protein sequence ID" value="MBH5322667.1"/>
    <property type="molecule type" value="Genomic_DNA"/>
</dbReference>
<feature type="compositionally biased region" description="Acidic residues" evidence="6">
    <location>
        <begin position="195"/>
        <end position="209"/>
    </location>
</feature>
<dbReference type="InterPro" id="IPR029751">
    <property type="entry name" value="Ribosomal_L25_dom"/>
</dbReference>
<evidence type="ECO:0000256" key="3">
    <source>
        <dbReference type="ARBA" id="ARBA00022980"/>
    </source>
</evidence>
<comment type="caution">
    <text evidence="9">The sequence shown here is derived from an EMBL/GenBank/DDBJ whole genome shotgun (WGS) entry which is preliminary data.</text>
</comment>
<gene>
    <name evidence="5" type="primary">rplY</name>
    <name evidence="5" type="synonym">ctc</name>
    <name evidence="9" type="ORF">I5L03_08720</name>
</gene>
<comment type="similarity">
    <text evidence="5">Belongs to the bacterial ribosomal protein bL25 family. CTC subfamily.</text>
</comment>
<keyword evidence="4 5" id="KW-0687">Ribonucleoprotein</keyword>
<dbReference type="Pfam" id="PF01386">
    <property type="entry name" value="Ribosomal_L25p"/>
    <property type="match status" value="1"/>
</dbReference>
<dbReference type="NCBIfam" id="NF004612">
    <property type="entry name" value="PRK05943.1"/>
    <property type="match status" value="1"/>
</dbReference>
<feature type="domain" description="Large ribosomal subunit protein bL25 L25" evidence="7">
    <location>
        <begin position="7"/>
        <end position="94"/>
    </location>
</feature>
<dbReference type="Pfam" id="PF14693">
    <property type="entry name" value="Ribosomal_TL5_C"/>
    <property type="match status" value="1"/>
</dbReference>
<dbReference type="Gene3D" id="2.40.240.10">
    <property type="entry name" value="Ribosomal Protein L25, Chain P"/>
    <property type="match status" value="1"/>
</dbReference>
<evidence type="ECO:0000259" key="8">
    <source>
        <dbReference type="Pfam" id="PF14693"/>
    </source>
</evidence>
<dbReference type="CDD" id="cd00495">
    <property type="entry name" value="Ribosomal_L25_TL5_CTC"/>
    <property type="match status" value="1"/>
</dbReference>